<proteinExistence type="predicted"/>
<sequence length="125" mass="13502">MEVVSKYVALADRGPVLVNHGKPASVPAPPVEDLITTVRDLARMPTETSTSVTQSLANGYLRIRKVTREQNFPYWPHPAPPRNMSNRHAVGAGASRTPTAGGHLRGAHTTPGHTANERPAKVARR</sequence>
<accession>A0A7S1T7K4</accession>
<protein>
    <submittedName>
        <fullName evidence="2">Uncharacterized protein</fullName>
    </submittedName>
</protein>
<name>A0A7S1T7K4_9CHLO</name>
<feature type="compositionally biased region" description="Basic and acidic residues" evidence="1">
    <location>
        <begin position="115"/>
        <end position="125"/>
    </location>
</feature>
<feature type="region of interest" description="Disordered" evidence="1">
    <location>
        <begin position="72"/>
        <end position="125"/>
    </location>
</feature>
<evidence type="ECO:0000313" key="2">
    <source>
        <dbReference type="EMBL" id="CAD9225353.1"/>
    </source>
</evidence>
<dbReference type="EMBL" id="HBGG01041378">
    <property type="protein sequence ID" value="CAD9225353.1"/>
    <property type="molecule type" value="Transcribed_RNA"/>
</dbReference>
<gene>
    <name evidence="2" type="ORF">TCHU04912_LOCUS21321</name>
</gene>
<organism evidence="2">
    <name type="scientific">Tetraselmis chuii</name>
    <dbReference type="NCBI Taxonomy" id="63592"/>
    <lineage>
        <taxon>Eukaryota</taxon>
        <taxon>Viridiplantae</taxon>
        <taxon>Chlorophyta</taxon>
        <taxon>core chlorophytes</taxon>
        <taxon>Chlorodendrophyceae</taxon>
        <taxon>Chlorodendrales</taxon>
        <taxon>Chlorodendraceae</taxon>
        <taxon>Tetraselmis</taxon>
    </lineage>
</organism>
<evidence type="ECO:0000256" key="1">
    <source>
        <dbReference type="SAM" id="MobiDB-lite"/>
    </source>
</evidence>
<dbReference type="AlphaFoldDB" id="A0A7S1T7K4"/>
<reference evidence="2" key="1">
    <citation type="submission" date="2021-01" db="EMBL/GenBank/DDBJ databases">
        <authorList>
            <person name="Corre E."/>
            <person name="Pelletier E."/>
            <person name="Niang G."/>
            <person name="Scheremetjew M."/>
            <person name="Finn R."/>
            <person name="Kale V."/>
            <person name="Holt S."/>
            <person name="Cochrane G."/>
            <person name="Meng A."/>
            <person name="Brown T."/>
            <person name="Cohen L."/>
        </authorList>
    </citation>
    <scope>NUCLEOTIDE SEQUENCE</scope>
    <source>
        <strain evidence="2">PLY429</strain>
    </source>
</reference>